<dbReference type="Proteomes" id="UP001310890">
    <property type="component" value="Unassembled WGS sequence"/>
</dbReference>
<dbReference type="GO" id="GO:0008270">
    <property type="term" value="F:zinc ion binding"/>
    <property type="evidence" value="ECO:0007669"/>
    <property type="project" value="InterPro"/>
</dbReference>
<dbReference type="AlphaFoldDB" id="A0AAN7TFG8"/>
<dbReference type="Pfam" id="PF08240">
    <property type="entry name" value="ADH_N"/>
    <property type="match status" value="1"/>
</dbReference>
<dbReference type="SMART" id="SM00829">
    <property type="entry name" value="PKS_ER"/>
    <property type="match status" value="1"/>
</dbReference>
<dbReference type="PROSITE" id="PS00059">
    <property type="entry name" value="ADH_ZINC"/>
    <property type="match status" value="1"/>
</dbReference>
<comment type="cofactor">
    <cofactor evidence="1 6">
        <name>Zn(2+)</name>
        <dbReference type="ChEBI" id="CHEBI:29105"/>
    </cofactor>
</comment>
<dbReference type="Gene3D" id="3.90.180.10">
    <property type="entry name" value="Medium-chain alcohol dehydrogenases, catalytic domain"/>
    <property type="match status" value="1"/>
</dbReference>
<dbReference type="InterPro" id="IPR020843">
    <property type="entry name" value="ER"/>
</dbReference>
<evidence type="ECO:0000256" key="4">
    <source>
        <dbReference type="ARBA" id="ARBA00022833"/>
    </source>
</evidence>
<dbReference type="Gene3D" id="3.40.50.720">
    <property type="entry name" value="NAD(P)-binding Rossmann-like Domain"/>
    <property type="match status" value="1"/>
</dbReference>
<dbReference type="GO" id="GO:0005737">
    <property type="term" value="C:cytoplasm"/>
    <property type="evidence" value="ECO:0007669"/>
    <property type="project" value="TreeGrafter"/>
</dbReference>
<feature type="domain" description="Enoyl reductase (ER)" evidence="7">
    <location>
        <begin position="11"/>
        <end position="358"/>
    </location>
</feature>
<reference evidence="8" key="1">
    <citation type="submission" date="2023-08" db="EMBL/GenBank/DDBJ databases">
        <title>Black Yeasts Isolated from many extreme environments.</title>
        <authorList>
            <person name="Coleine C."/>
            <person name="Stajich J.E."/>
            <person name="Selbmann L."/>
        </authorList>
    </citation>
    <scope>NUCLEOTIDE SEQUENCE</scope>
    <source>
        <strain evidence="8">CCFEE 5401</strain>
    </source>
</reference>
<dbReference type="InterPro" id="IPR011032">
    <property type="entry name" value="GroES-like_sf"/>
</dbReference>
<dbReference type="InterPro" id="IPR013149">
    <property type="entry name" value="ADH-like_C"/>
</dbReference>
<comment type="similarity">
    <text evidence="2 6">Belongs to the zinc-containing alcohol dehydrogenase family.</text>
</comment>
<evidence type="ECO:0000256" key="5">
    <source>
        <dbReference type="ARBA" id="ARBA00023002"/>
    </source>
</evidence>
<name>A0AAN7TFG8_9PEZI</name>
<dbReference type="SUPFAM" id="SSF50129">
    <property type="entry name" value="GroES-like"/>
    <property type="match status" value="1"/>
</dbReference>
<dbReference type="InterPro" id="IPR002328">
    <property type="entry name" value="ADH_Zn_CS"/>
</dbReference>
<evidence type="ECO:0000313" key="8">
    <source>
        <dbReference type="EMBL" id="KAK5113353.1"/>
    </source>
</evidence>
<comment type="caution">
    <text evidence="8">The sequence shown here is derived from an EMBL/GenBank/DDBJ whole genome shotgun (WGS) entry which is preliminary data.</text>
</comment>
<dbReference type="InterPro" id="IPR013154">
    <property type="entry name" value="ADH-like_N"/>
</dbReference>
<evidence type="ECO:0000313" key="9">
    <source>
        <dbReference type="Proteomes" id="UP001310890"/>
    </source>
</evidence>
<dbReference type="Pfam" id="PF00107">
    <property type="entry name" value="ADH_zinc_N"/>
    <property type="match status" value="1"/>
</dbReference>
<proteinExistence type="inferred from homology"/>
<protein>
    <recommendedName>
        <fullName evidence="7">Enoyl reductase (ER) domain-containing protein</fullName>
    </recommendedName>
</protein>
<dbReference type="GO" id="GO:0004022">
    <property type="term" value="F:alcohol dehydrogenase (NAD+) activity"/>
    <property type="evidence" value="ECO:0007669"/>
    <property type="project" value="TreeGrafter"/>
</dbReference>
<evidence type="ECO:0000259" key="7">
    <source>
        <dbReference type="SMART" id="SM00829"/>
    </source>
</evidence>
<accession>A0AAN7TFG8</accession>
<evidence type="ECO:0000256" key="2">
    <source>
        <dbReference type="ARBA" id="ARBA00008072"/>
    </source>
</evidence>
<keyword evidence="3 6" id="KW-0479">Metal-binding</keyword>
<keyword evidence="5" id="KW-0560">Oxidoreductase</keyword>
<evidence type="ECO:0000256" key="3">
    <source>
        <dbReference type="ARBA" id="ARBA00022723"/>
    </source>
</evidence>
<dbReference type="PANTHER" id="PTHR42940">
    <property type="entry name" value="ALCOHOL DEHYDROGENASE 1-RELATED"/>
    <property type="match status" value="1"/>
</dbReference>
<dbReference type="CDD" id="cd08240">
    <property type="entry name" value="6_hydroxyhexanoate_dh_like"/>
    <property type="match status" value="1"/>
</dbReference>
<dbReference type="PANTHER" id="PTHR42940:SF8">
    <property type="entry name" value="VACUOLAR PROTEIN SORTING-ASSOCIATED PROTEIN 11"/>
    <property type="match status" value="1"/>
</dbReference>
<evidence type="ECO:0000256" key="6">
    <source>
        <dbReference type="RuleBase" id="RU361277"/>
    </source>
</evidence>
<organism evidence="8 9">
    <name type="scientific">Meristemomyces frigidus</name>
    <dbReference type="NCBI Taxonomy" id="1508187"/>
    <lineage>
        <taxon>Eukaryota</taxon>
        <taxon>Fungi</taxon>
        <taxon>Dikarya</taxon>
        <taxon>Ascomycota</taxon>
        <taxon>Pezizomycotina</taxon>
        <taxon>Dothideomycetes</taxon>
        <taxon>Dothideomycetidae</taxon>
        <taxon>Mycosphaerellales</taxon>
        <taxon>Teratosphaeriaceae</taxon>
        <taxon>Meristemomyces</taxon>
    </lineage>
</organism>
<sequence>MGAVSQVEAWSVLEHGKPLRKTTRPFHSPTGSEVVVKVTHCGVCHSDVHLWEGFFELGGNRGRVAVEDAGVELPRAVGHEIVGEVVAVGPDVEPAEVSIGDRRIVYPWIGCNKPGCVRCQNEEDNLCESPANLGMTADGGFASHVVVSHARYLIDFGNVNPALACTYSCSGITVLSAIQKLMPMRPENPIVLIGAGGLGIQAIAMLKALGHQAIISVDVAKDKRAVAELAGAQYVCGSGEGVKKEIIGMAARPILGTIDFVNNSSTAQLAYDILTKGGHMVQVGIMGGELSLSLVAFIFKAVTVSANMTGNLKHLREVVQMAREGKLAAIPVTEIPWDEANVALMRLRDGKVKGRLILKV</sequence>
<dbReference type="InterPro" id="IPR036291">
    <property type="entry name" value="NAD(P)-bd_dom_sf"/>
</dbReference>
<evidence type="ECO:0000256" key="1">
    <source>
        <dbReference type="ARBA" id="ARBA00001947"/>
    </source>
</evidence>
<gene>
    <name evidence="8" type="ORF">LTR62_003452</name>
</gene>
<dbReference type="SUPFAM" id="SSF51735">
    <property type="entry name" value="NAD(P)-binding Rossmann-fold domains"/>
    <property type="match status" value="1"/>
</dbReference>
<dbReference type="EMBL" id="JAVRRL010000024">
    <property type="protein sequence ID" value="KAK5113353.1"/>
    <property type="molecule type" value="Genomic_DNA"/>
</dbReference>
<keyword evidence="4 6" id="KW-0862">Zinc</keyword>